<proteinExistence type="predicted"/>
<evidence type="ECO:0000256" key="1">
    <source>
        <dbReference type="SAM" id="MobiDB-lite"/>
    </source>
</evidence>
<feature type="region of interest" description="Disordered" evidence="1">
    <location>
        <begin position="1"/>
        <end position="20"/>
    </location>
</feature>
<sequence>MSKNVENPSKNKEITPSSHLDKVHSKIMMNFYLRRAKCGLKELTFNE</sequence>
<organism evidence="2 3">
    <name type="scientific">Caldibacillus thermoamylovorans</name>
    <dbReference type="NCBI Taxonomy" id="35841"/>
    <lineage>
        <taxon>Bacteria</taxon>
        <taxon>Bacillati</taxon>
        <taxon>Bacillota</taxon>
        <taxon>Bacilli</taxon>
        <taxon>Bacillales</taxon>
        <taxon>Bacillaceae</taxon>
        <taxon>Caldibacillus</taxon>
    </lineage>
</organism>
<gene>
    <name evidence="2" type="ORF">B4167_2226</name>
</gene>
<comment type="caution">
    <text evidence="2">The sequence shown here is derived from an EMBL/GenBank/DDBJ whole genome shotgun (WGS) entry which is preliminary data.</text>
</comment>
<feature type="compositionally biased region" description="Basic and acidic residues" evidence="1">
    <location>
        <begin position="9"/>
        <end position="20"/>
    </location>
</feature>
<protein>
    <submittedName>
        <fullName evidence="2">Uncharacterized protein</fullName>
    </submittedName>
</protein>
<dbReference type="EMBL" id="JXLU01000050">
    <property type="protein sequence ID" value="KIO73302.1"/>
    <property type="molecule type" value="Genomic_DNA"/>
</dbReference>
<evidence type="ECO:0000313" key="2">
    <source>
        <dbReference type="EMBL" id="KIO73302.1"/>
    </source>
</evidence>
<accession>A0ABD4A987</accession>
<evidence type="ECO:0000313" key="3">
    <source>
        <dbReference type="Proteomes" id="UP000032076"/>
    </source>
</evidence>
<reference evidence="2 3" key="1">
    <citation type="submission" date="2015-01" db="EMBL/GenBank/DDBJ databases">
        <title>Draft Genome Sequences of Four Bacillus thermoamylovorans Strains, Isolated From Food Products.</title>
        <authorList>
            <person name="Krawcyk A.O."/>
            <person name="Berendsen E.M."/>
            <person name="Eijlander R.T."/>
            <person name="de Jong A."/>
            <person name="Wells-Bennik M."/>
            <person name="Kuipers O.P."/>
        </authorList>
    </citation>
    <scope>NUCLEOTIDE SEQUENCE [LARGE SCALE GENOMIC DNA]</scope>
    <source>
        <strain evidence="2 3">B4167</strain>
    </source>
</reference>
<dbReference type="AlphaFoldDB" id="A0ABD4A987"/>
<dbReference type="Proteomes" id="UP000032076">
    <property type="component" value="Unassembled WGS sequence"/>
</dbReference>
<name>A0ABD4A987_9BACI</name>